<feature type="transmembrane region" description="Helical" evidence="6">
    <location>
        <begin position="43"/>
        <end position="64"/>
    </location>
</feature>
<evidence type="ECO:0000256" key="2">
    <source>
        <dbReference type="ARBA" id="ARBA00022475"/>
    </source>
</evidence>
<evidence type="ECO:0000313" key="7">
    <source>
        <dbReference type="EMBL" id="ALG84376.1"/>
    </source>
</evidence>
<keyword evidence="4 6" id="KW-1133">Transmembrane helix</keyword>
<dbReference type="InterPro" id="IPR001123">
    <property type="entry name" value="LeuE-type"/>
</dbReference>
<accession>A0A0N9NA70</accession>
<dbReference type="GO" id="GO:0015171">
    <property type="term" value="F:amino acid transmembrane transporter activity"/>
    <property type="evidence" value="ECO:0007669"/>
    <property type="project" value="TreeGrafter"/>
</dbReference>
<dbReference type="EMBL" id="CP011853">
    <property type="protein sequence ID" value="ALG84376.1"/>
    <property type="molecule type" value="Genomic_DNA"/>
</dbReference>
<dbReference type="PANTHER" id="PTHR30086">
    <property type="entry name" value="ARGININE EXPORTER PROTEIN ARGO"/>
    <property type="match status" value="1"/>
</dbReference>
<sequence length="209" mass="22120">MLTAIASFTFASLLLVLLPGPDSLVVMRGLARDGRSGGIRTSLGVLAGLTVWIIAAVLGLSAILQMSEIGYEILKIVGGCYLVILGAQTLWSMWRMRSASPTGGTVAMSAPGGRRAGFFTGFLTDILNPKIGIMFITLLPGFVPAGYSAAWTTLGFGLIYLALTFVYFAALVLAAEKIGKWMQTPRIRRGIDLVAGFALVGFGIRLATE</sequence>
<keyword evidence="8" id="KW-1185">Reference proteome</keyword>
<reference evidence="8" key="1">
    <citation type="submission" date="2015-06" db="EMBL/GenBank/DDBJ databases">
        <title>Complete genome sequence and metabolic analysis of phthalate degradation pathway in Gordonia sp. QH-11.</title>
        <authorList>
            <person name="Jin D."/>
            <person name="Kong X."/>
            <person name="Bai Z."/>
        </authorList>
    </citation>
    <scope>NUCLEOTIDE SEQUENCE [LARGE SCALE GENOMIC DNA]</scope>
    <source>
        <strain evidence="8">QH-11</strain>
    </source>
</reference>
<dbReference type="Pfam" id="PF01810">
    <property type="entry name" value="LysE"/>
    <property type="match status" value="1"/>
</dbReference>
<dbReference type="Proteomes" id="UP000063789">
    <property type="component" value="Chromosome"/>
</dbReference>
<dbReference type="AlphaFoldDB" id="A0A0N9NA70"/>
<dbReference type="OrthoDB" id="9784202at2"/>
<evidence type="ECO:0000256" key="5">
    <source>
        <dbReference type="ARBA" id="ARBA00023136"/>
    </source>
</evidence>
<evidence type="ECO:0000256" key="1">
    <source>
        <dbReference type="ARBA" id="ARBA00004651"/>
    </source>
</evidence>
<keyword evidence="3 6" id="KW-0812">Transmembrane</keyword>
<feature type="transmembrane region" description="Helical" evidence="6">
    <location>
        <begin position="76"/>
        <end position="94"/>
    </location>
</feature>
<dbReference type="PATRIC" id="fig|1136941.3.peg.1538"/>
<dbReference type="RefSeq" id="WP_062392360.1">
    <property type="nucleotide sequence ID" value="NZ_CP011853.1"/>
</dbReference>
<keyword evidence="5 6" id="KW-0472">Membrane</keyword>
<feature type="transmembrane region" description="Helical" evidence="6">
    <location>
        <begin position="187"/>
        <end position="207"/>
    </location>
</feature>
<evidence type="ECO:0000313" key="8">
    <source>
        <dbReference type="Proteomes" id="UP000063789"/>
    </source>
</evidence>
<feature type="transmembrane region" description="Helical" evidence="6">
    <location>
        <begin position="149"/>
        <end position="175"/>
    </location>
</feature>
<evidence type="ECO:0000256" key="4">
    <source>
        <dbReference type="ARBA" id="ARBA00022989"/>
    </source>
</evidence>
<keyword evidence="2" id="KW-1003">Cell membrane</keyword>
<gene>
    <name evidence="7" type="ORF">ACH46_07525</name>
</gene>
<dbReference type="PANTHER" id="PTHR30086:SF20">
    <property type="entry name" value="ARGININE EXPORTER PROTEIN ARGO-RELATED"/>
    <property type="match status" value="1"/>
</dbReference>
<evidence type="ECO:0000256" key="6">
    <source>
        <dbReference type="SAM" id="Phobius"/>
    </source>
</evidence>
<reference evidence="7 8" key="2">
    <citation type="journal article" date="2017" name="Int. J. Syst. Evol. Microbiol.">
        <title>Gordonia phthalatica sp. nov., a di-n-butyl phthalate-degrading bacterium isolated from activated sludge.</title>
        <authorList>
            <person name="Jin D."/>
            <person name="Kong X."/>
            <person name="Jia M."/>
            <person name="Yu X."/>
            <person name="Wang X."/>
            <person name="Zhuang X."/>
            <person name="Deng Y."/>
            <person name="Bai Z."/>
        </authorList>
    </citation>
    <scope>NUCLEOTIDE SEQUENCE [LARGE SCALE GENOMIC DNA]</scope>
    <source>
        <strain evidence="7 8">QH-11</strain>
    </source>
</reference>
<proteinExistence type="predicted"/>
<comment type="subcellular location">
    <subcellularLocation>
        <location evidence="1">Cell membrane</location>
        <topology evidence="1">Multi-pass membrane protein</topology>
    </subcellularLocation>
</comment>
<dbReference type="PIRSF" id="PIRSF006324">
    <property type="entry name" value="LeuE"/>
    <property type="match status" value="1"/>
</dbReference>
<dbReference type="KEGG" id="goq:ACH46_07525"/>
<evidence type="ECO:0000256" key="3">
    <source>
        <dbReference type="ARBA" id="ARBA00022692"/>
    </source>
</evidence>
<protein>
    <submittedName>
        <fullName evidence="7">Lysine transporter LysE</fullName>
    </submittedName>
</protein>
<dbReference type="GO" id="GO:0005886">
    <property type="term" value="C:plasma membrane"/>
    <property type="evidence" value="ECO:0007669"/>
    <property type="project" value="UniProtKB-SubCell"/>
</dbReference>
<organism evidence="7 8">
    <name type="scientific">Gordonia phthalatica</name>
    <dbReference type="NCBI Taxonomy" id="1136941"/>
    <lineage>
        <taxon>Bacteria</taxon>
        <taxon>Bacillati</taxon>
        <taxon>Actinomycetota</taxon>
        <taxon>Actinomycetes</taxon>
        <taxon>Mycobacteriales</taxon>
        <taxon>Gordoniaceae</taxon>
        <taxon>Gordonia</taxon>
    </lineage>
</organism>
<name>A0A0N9NA70_9ACTN</name>